<reference evidence="1 2" key="1">
    <citation type="submission" date="2024-09" db="EMBL/GenBank/DDBJ databases">
        <authorList>
            <person name="Sun Q."/>
            <person name="Mori K."/>
        </authorList>
    </citation>
    <scope>NUCLEOTIDE SEQUENCE [LARGE SCALE GENOMIC DNA]</scope>
    <source>
        <strain evidence="1 2">CECT 9424</strain>
    </source>
</reference>
<sequence length="189" mass="20707">MTGPSPTGAQGADKTSGSGALDRLSGDALAAALAATDWSEAPLAGLGRAMARRDLDLATALCVFFRGAPERFNYLPKPDVPDRLRPVARQLDNICLRINSGFYLPAPGARLACRAPLDRWLGYQRADRHEGRCGRWVLDEARLAPLFDTAWCQAPPAPHPEREMQSLWRAVLAPFFGMRAPRAFGRPRK</sequence>
<keyword evidence="2" id="KW-1185">Reference proteome</keyword>
<evidence type="ECO:0000313" key="2">
    <source>
        <dbReference type="Proteomes" id="UP001589670"/>
    </source>
</evidence>
<accession>A0ABV5HYF8</accession>
<dbReference type="RefSeq" id="WP_377068389.1">
    <property type="nucleotide sequence ID" value="NZ_JBHMEC010000010.1"/>
</dbReference>
<name>A0ABV5HYF8_9RHOB</name>
<organism evidence="1 2">
    <name type="scientific">Roseovarius ramblicola</name>
    <dbReference type="NCBI Taxonomy" id="2022336"/>
    <lineage>
        <taxon>Bacteria</taxon>
        <taxon>Pseudomonadati</taxon>
        <taxon>Pseudomonadota</taxon>
        <taxon>Alphaproteobacteria</taxon>
        <taxon>Rhodobacterales</taxon>
        <taxon>Roseobacteraceae</taxon>
        <taxon>Roseovarius</taxon>
    </lineage>
</organism>
<evidence type="ECO:0000313" key="1">
    <source>
        <dbReference type="EMBL" id="MFB9149460.1"/>
    </source>
</evidence>
<dbReference type="Proteomes" id="UP001589670">
    <property type="component" value="Unassembled WGS sequence"/>
</dbReference>
<dbReference type="EMBL" id="JBHMEC010000010">
    <property type="protein sequence ID" value="MFB9149460.1"/>
    <property type="molecule type" value="Genomic_DNA"/>
</dbReference>
<gene>
    <name evidence="1" type="ORF">ACFFU4_06805</name>
</gene>
<proteinExistence type="predicted"/>
<protein>
    <submittedName>
        <fullName evidence="1">Uncharacterized protein</fullName>
    </submittedName>
</protein>
<comment type="caution">
    <text evidence="1">The sequence shown here is derived from an EMBL/GenBank/DDBJ whole genome shotgun (WGS) entry which is preliminary data.</text>
</comment>